<dbReference type="Proteomes" id="UP000773614">
    <property type="component" value="Unassembled WGS sequence"/>
</dbReference>
<evidence type="ECO:0000313" key="3">
    <source>
        <dbReference type="EMBL" id="MYZ49191.1"/>
    </source>
</evidence>
<dbReference type="InterPro" id="IPR036928">
    <property type="entry name" value="AS_sf"/>
</dbReference>
<dbReference type="GO" id="GO:0003824">
    <property type="term" value="F:catalytic activity"/>
    <property type="evidence" value="ECO:0007669"/>
    <property type="project" value="InterPro"/>
</dbReference>
<dbReference type="RefSeq" id="WP_161141533.1">
    <property type="nucleotide sequence ID" value="NZ_SPKJ01000063.1"/>
</dbReference>
<evidence type="ECO:0000256" key="1">
    <source>
        <dbReference type="ARBA" id="ARBA00009199"/>
    </source>
</evidence>
<name>A0A964WUL2_9HYPH</name>
<keyword evidence="4" id="KW-1185">Reference proteome</keyword>
<gene>
    <name evidence="3" type="ORF">E4O86_15875</name>
</gene>
<dbReference type="OrthoDB" id="9777859at2"/>
<dbReference type="PANTHER" id="PTHR11895:SF151">
    <property type="entry name" value="GLUTAMYL-TRNA(GLN) AMIDOTRANSFERASE SUBUNIT A"/>
    <property type="match status" value="1"/>
</dbReference>
<dbReference type="AlphaFoldDB" id="A0A964WUL2"/>
<reference evidence="3" key="1">
    <citation type="submission" date="2019-03" db="EMBL/GenBank/DDBJ databases">
        <title>Afifella sp. nov., isolated from activated sludge.</title>
        <authorList>
            <person name="Li Q."/>
            <person name="Liu Y."/>
        </authorList>
    </citation>
    <scope>NUCLEOTIDE SEQUENCE</scope>
    <source>
        <strain evidence="3">L72</strain>
    </source>
</reference>
<accession>A0A964WUL2</accession>
<dbReference type="InterPro" id="IPR000120">
    <property type="entry name" value="Amidase"/>
</dbReference>
<dbReference type="PANTHER" id="PTHR11895">
    <property type="entry name" value="TRANSAMIDASE"/>
    <property type="match status" value="1"/>
</dbReference>
<protein>
    <submittedName>
        <fullName evidence="3">Amidase</fullName>
    </submittedName>
</protein>
<dbReference type="Pfam" id="PF01425">
    <property type="entry name" value="Amidase"/>
    <property type="match status" value="1"/>
</dbReference>
<dbReference type="SUPFAM" id="SSF75304">
    <property type="entry name" value="Amidase signature (AS) enzymes"/>
    <property type="match status" value="1"/>
</dbReference>
<proteinExistence type="inferred from homology"/>
<comment type="caution">
    <text evidence="3">The sequence shown here is derived from an EMBL/GenBank/DDBJ whole genome shotgun (WGS) entry which is preliminary data.</text>
</comment>
<feature type="domain" description="Amidase" evidence="2">
    <location>
        <begin position="27"/>
        <end position="416"/>
    </location>
</feature>
<organism evidence="3 4">
    <name type="scientific">Propylenella binzhouense</name>
    <dbReference type="NCBI Taxonomy" id="2555902"/>
    <lineage>
        <taxon>Bacteria</taxon>
        <taxon>Pseudomonadati</taxon>
        <taxon>Pseudomonadota</taxon>
        <taxon>Alphaproteobacteria</taxon>
        <taxon>Hyphomicrobiales</taxon>
        <taxon>Propylenellaceae</taxon>
        <taxon>Propylenella</taxon>
    </lineage>
</organism>
<comment type="similarity">
    <text evidence="1">Belongs to the amidase family.</text>
</comment>
<evidence type="ECO:0000259" key="2">
    <source>
        <dbReference type="Pfam" id="PF01425"/>
    </source>
</evidence>
<dbReference type="Gene3D" id="3.90.1300.10">
    <property type="entry name" value="Amidase signature (AS) domain"/>
    <property type="match status" value="1"/>
</dbReference>
<dbReference type="EMBL" id="SPKJ01000063">
    <property type="protein sequence ID" value="MYZ49191.1"/>
    <property type="molecule type" value="Genomic_DNA"/>
</dbReference>
<dbReference type="InterPro" id="IPR023631">
    <property type="entry name" value="Amidase_dom"/>
</dbReference>
<evidence type="ECO:0000313" key="4">
    <source>
        <dbReference type="Proteomes" id="UP000773614"/>
    </source>
</evidence>
<sequence>MATETPNELSLAESARLVAAGELSSTELVAACLDRIAAREEDVQAWASLDPEHAMAQARACDAARAGGPLHGVPVGIKDVLDTADLPTEMGSPIYKGNRTLSDSSAVAMLRAAGAVILGKTVTCEFAGVAPGPTRNPLDLARTPGGSSSGSGAAVADRMVPMALGTQTGGSVLRPASFCGVVGFKPTYNTINRAGLKFAAENLDTIGFIARSVEDVALSLRVLTQRADPPGSAGPARPRIGLCRTYLWEKAEPETRAALDHAAAAAAAAGAEIVEFELPASFAGLTEARETINNVERARSLAWEWANHRAAISVRMARSIELGQAISGETYHATLQFADTCRLALDGLMEGFDALIAPAVNGEAPVGLAYAGDPSFQGLWTLLHVPAITVPALRGSNGMPVGVQLVARRYADEALLRTAGWLVEVAGLDGRKAMADAASPGRVPA</sequence>